<keyword evidence="3" id="KW-1185">Reference proteome</keyword>
<proteinExistence type="predicted"/>
<dbReference type="Proteomes" id="UP001165121">
    <property type="component" value="Unassembled WGS sequence"/>
</dbReference>
<evidence type="ECO:0000313" key="3">
    <source>
        <dbReference type="Proteomes" id="UP001165121"/>
    </source>
</evidence>
<accession>A0A9W7D2X1</accession>
<protein>
    <submittedName>
        <fullName evidence="2">Unnamed protein product</fullName>
    </submittedName>
</protein>
<feature type="region of interest" description="Disordered" evidence="1">
    <location>
        <begin position="1"/>
        <end position="31"/>
    </location>
</feature>
<reference evidence="2" key="1">
    <citation type="submission" date="2023-04" db="EMBL/GenBank/DDBJ databases">
        <title>Phytophthora fragariaefolia NBRC 109709.</title>
        <authorList>
            <person name="Ichikawa N."/>
            <person name="Sato H."/>
            <person name="Tonouchi N."/>
        </authorList>
    </citation>
    <scope>NUCLEOTIDE SEQUENCE</scope>
    <source>
        <strain evidence="2">NBRC 109709</strain>
    </source>
</reference>
<feature type="compositionally biased region" description="Polar residues" evidence="1">
    <location>
        <begin position="1"/>
        <end position="17"/>
    </location>
</feature>
<dbReference type="PANTHER" id="PTHR37067">
    <property type="entry name" value="PX DOMAIN-CONTAINING PROTEIN"/>
    <property type="match status" value="1"/>
</dbReference>
<dbReference type="EMBL" id="BSXT01002406">
    <property type="protein sequence ID" value="GMF48780.1"/>
    <property type="molecule type" value="Genomic_DNA"/>
</dbReference>
<name>A0A9W7D2X1_9STRA</name>
<comment type="caution">
    <text evidence="2">The sequence shown here is derived from an EMBL/GenBank/DDBJ whole genome shotgun (WGS) entry which is preliminary data.</text>
</comment>
<evidence type="ECO:0000313" key="2">
    <source>
        <dbReference type="EMBL" id="GMF48780.1"/>
    </source>
</evidence>
<gene>
    <name evidence="2" type="ORF">Pfra01_001900600</name>
</gene>
<dbReference type="PANTHER" id="PTHR37067:SF3">
    <property type="entry name" value="PX DOMAIN-CONTAINING PROTEIN"/>
    <property type="match status" value="1"/>
</dbReference>
<evidence type="ECO:0000256" key="1">
    <source>
        <dbReference type="SAM" id="MobiDB-lite"/>
    </source>
</evidence>
<dbReference type="AlphaFoldDB" id="A0A9W7D2X1"/>
<sequence length="530" mass="59808">MSSKRPTESPLNLQSPKQKSKKTRHPYNPNNNALRIRANFVTSVKCRFCDVFKREERKPTSDIAKPRKKTTNLKYFKTFRPSCYKQHLETEHPAKWTETRRFISNGATLAHFVRDETGLSVYTGSTNTLVSNSARVLCAAALQYLRTAIDLDTGFSIALDTSTLHGKSYLDVRARFSLKGALYNFHLMAIPLYEEHTGEIVFATLSSFLDTLVPEWRHLLVGVSTDGDSSTTGRIRGVAARLEASVPTKKLVRVWCALHLLDLVVQRVHKSSLDEEFLSAVTSMTGHLRWQPTLIMTMGSTCPLLKRSQRDRQARSEVCGAYALSHACAPKFMFEIDPWVKDIPECATEEDEAQFLYAAVGKMFVQAVDGISSIVAERTSDNTSSNYVPPVLPHRLMPIDVSLFNQLMHEHHQRLLVRLSDVEVHRIAQQFLRTPDNILRLALDTIDEETTTFGEGWGTVGEGYDLLKQFCGELASTFPNNATVESDFSDLGWETDEYRRSITDFFTGGCDAFQALQSFERACRELDSLI</sequence>
<dbReference type="OrthoDB" id="79020at2759"/>
<organism evidence="2 3">
    <name type="scientific">Phytophthora fragariaefolia</name>
    <dbReference type="NCBI Taxonomy" id="1490495"/>
    <lineage>
        <taxon>Eukaryota</taxon>
        <taxon>Sar</taxon>
        <taxon>Stramenopiles</taxon>
        <taxon>Oomycota</taxon>
        <taxon>Peronosporomycetes</taxon>
        <taxon>Peronosporales</taxon>
        <taxon>Peronosporaceae</taxon>
        <taxon>Phytophthora</taxon>
    </lineage>
</organism>